<protein>
    <submittedName>
        <fullName evidence="1">Uncharacterized protein</fullName>
    </submittedName>
</protein>
<evidence type="ECO:0000313" key="1">
    <source>
        <dbReference type="EMBL" id="KAK2141305.1"/>
    </source>
</evidence>
<dbReference type="AlphaFoldDB" id="A0AAD9IWF2"/>
<accession>A0AAD9IWF2</accession>
<gene>
    <name evidence="1" type="ORF">LSH36_1123g00058</name>
</gene>
<organism evidence="1 2">
    <name type="scientific">Paralvinella palmiformis</name>
    <dbReference type="NCBI Taxonomy" id="53620"/>
    <lineage>
        <taxon>Eukaryota</taxon>
        <taxon>Metazoa</taxon>
        <taxon>Spiralia</taxon>
        <taxon>Lophotrochozoa</taxon>
        <taxon>Annelida</taxon>
        <taxon>Polychaeta</taxon>
        <taxon>Sedentaria</taxon>
        <taxon>Canalipalpata</taxon>
        <taxon>Terebellida</taxon>
        <taxon>Terebelliformia</taxon>
        <taxon>Alvinellidae</taxon>
        <taxon>Paralvinella</taxon>
    </lineage>
</organism>
<sequence length="128" mass="14723">MIPIFTEEHASIWINCQRRHISFGVTSHPRVNNTNVKGILLLPKAIHYDNSTSHDAPVKSVFIGRIGYWKQMVYKSMTKTGTELRLLRDIYSVKKPYSNILLPTLLVSKEERTTDLDDEDSVFGKCQE</sequence>
<evidence type="ECO:0000313" key="2">
    <source>
        <dbReference type="Proteomes" id="UP001208570"/>
    </source>
</evidence>
<proteinExistence type="predicted"/>
<comment type="caution">
    <text evidence="1">The sequence shown here is derived from an EMBL/GenBank/DDBJ whole genome shotgun (WGS) entry which is preliminary data.</text>
</comment>
<reference evidence="1" key="1">
    <citation type="journal article" date="2023" name="Mol. Biol. Evol.">
        <title>Third-Generation Sequencing Reveals the Adaptive Role of the Epigenome in Three Deep-Sea Polychaetes.</title>
        <authorList>
            <person name="Perez M."/>
            <person name="Aroh O."/>
            <person name="Sun Y."/>
            <person name="Lan Y."/>
            <person name="Juniper S.K."/>
            <person name="Young C.R."/>
            <person name="Angers B."/>
            <person name="Qian P.Y."/>
        </authorList>
    </citation>
    <scope>NUCLEOTIDE SEQUENCE</scope>
    <source>
        <strain evidence="1">P08H-3</strain>
    </source>
</reference>
<keyword evidence="2" id="KW-1185">Reference proteome</keyword>
<dbReference type="EMBL" id="JAODUP010001124">
    <property type="protein sequence ID" value="KAK2141305.1"/>
    <property type="molecule type" value="Genomic_DNA"/>
</dbReference>
<name>A0AAD9IWF2_9ANNE</name>
<dbReference type="Proteomes" id="UP001208570">
    <property type="component" value="Unassembled WGS sequence"/>
</dbReference>